<evidence type="ECO:0000313" key="2">
    <source>
        <dbReference type="Proteomes" id="UP000824128"/>
    </source>
</evidence>
<accession>A0A9D1N336</accession>
<reference evidence="1" key="2">
    <citation type="journal article" date="2021" name="PeerJ">
        <title>Extensive microbial diversity within the chicken gut microbiome revealed by metagenomics and culture.</title>
        <authorList>
            <person name="Gilroy R."/>
            <person name="Ravi A."/>
            <person name="Getino M."/>
            <person name="Pursley I."/>
            <person name="Horton D.L."/>
            <person name="Alikhan N.F."/>
            <person name="Baker D."/>
            <person name="Gharbi K."/>
            <person name="Hall N."/>
            <person name="Watson M."/>
            <person name="Adriaenssens E.M."/>
            <person name="Foster-Nyarko E."/>
            <person name="Jarju S."/>
            <person name="Secka A."/>
            <person name="Antonio M."/>
            <person name="Oren A."/>
            <person name="Chaudhuri R.R."/>
            <person name="La Ragione R."/>
            <person name="Hildebrand F."/>
            <person name="Pallen M.J."/>
        </authorList>
    </citation>
    <scope>NUCLEOTIDE SEQUENCE</scope>
    <source>
        <strain evidence="1">ChiGjej2B2-16831</strain>
    </source>
</reference>
<dbReference type="InterPro" id="IPR037175">
    <property type="entry name" value="KFase_sf"/>
</dbReference>
<protein>
    <recommendedName>
        <fullName evidence="3">Cyclase family protein</fullName>
    </recommendedName>
</protein>
<evidence type="ECO:0000313" key="1">
    <source>
        <dbReference type="EMBL" id="HIU93995.1"/>
    </source>
</evidence>
<dbReference type="SUPFAM" id="SSF102198">
    <property type="entry name" value="Putative cyclase"/>
    <property type="match status" value="1"/>
</dbReference>
<comment type="caution">
    <text evidence="1">The sequence shown here is derived from an EMBL/GenBank/DDBJ whole genome shotgun (WGS) entry which is preliminary data.</text>
</comment>
<dbReference type="Gene3D" id="3.50.30.50">
    <property type="entry name" value="Putative cyclase"/>
    <property type="match status" value="1"/>
</dbReference>
<organism evidence="1 2">
    <name type="scientific">Candidatus Aphodomorpha intestinavium</name>
    <dbReference type="NCBI Taxonomy" id="2840672"/>
    <lineage>
        <taxon>Bacteria</taxon>
        <taxon>Bacillati</taxon>
        <taxon>Bacillota</taxon>
        <taxon>Clostridia</taxon>
        <taxon>Eubacteriales</taxon>
        <taxon>Candidatus Aphodomorpha</taxon>
    </lineage>
</organism>
<reference evidence="1" key="1">
    <citation type="submission" date="2020-10" db="EMBL/GenBank/DDBJ databases">
        <authorList>
            <person name="Gilroy R."/>
        </authorList>
    </citation>
    <scope>NUCLEOTIDE SEQUENCE</scope>
    <source>
        <strain evidence="1">ChiGjej2B2-16831</strain>
    </source>
</reference>
<dbReference type="Proteomes" id="UP000824128">
    <property type="component" value="Unassembled WGS sequence"/>
</dbReference>
<dbReference type="GO" id="GO:0004061">
    <property type="term" value="F:arylformamidase activity"/>
    <property type="evidence" value="ECO:0007669"/>
    <property type="project" value="InterPro"/>
</dbReference>
<gene>
    <name evidence="1" type="ORF">IAD24_02430</name>
</gene>
<dbReference type="EMBL" id="DVNZ01000077">
    <property type="protein sequence ID" value="HIU93995.1"/>
    <property type="molecule type" value="Genomic_DNA"/>
</dbReference>
<dbReference type="GO" id="GO:0019441">
    <property type="term" value="P:L-tryptophan catabolic process to kynurenine"/>
    <property type="evidence" value="ECO:0007669"/>
    <property type="project" value="InterPro"/>
</dbReference>
<dbReference type="AlphaFoldDB" id="A0A9D1N336"/>
<name>A0A9D1N336_9FIRM</name>
<proteinExistence type="predicted"/>
<feature type="non-terminal residue" evidence="1">
    <location>
        <position position="1"/>
    </location>
</feature>
<sequence>AHRALLSYGIAVLENLDLSHAPDGRYRLFAAPLKIAGGEAAPCRALLLTE</sequence>
<evidence type="ECO:0008006" key="3">
    <source>
        <dbReference type="Google" id="ProtNLM"/>
    </source>
</evidence>